<dbReference type="EMBL" id="LYPC01000028">
    <property type="protein sequence ID" value="OCT11024.1"/>
    <property type="molecule type" value="Genomic_DNA"/>
</dbReference>
<dbReference type="AlphaFoldDB" id="A0A1C0ZSG7"/>
<comment type="caution">
    <text evidence="1">The sequence shown here is derived from an EMBL/GenBank/DDBJ whole genome shotgun (WGS) entry which is preliminary data.</text>
</comment>
<name>A0A1C0ZSG7_9BACL</name>
<keyword evidence="2" id="KW-1185">Reference proteome</keyword>
<dbReference type="Proteomes" id="UP000093309">
    <property type="component" value="Unassembled WGS sequence"/>
</dbReference>
<evidence type="ECO:0000313" key="1">
    <source>
        <dbReference type="EMBL" id="OCT11024.1"/>
    </source>
</evidence>
<protein>
    <submittedName>
        <fullName evidence="1">Uncharacterized protein</fullName>
    </submittedName>
</protein>
<evidence type="ECO:0000313" key="2">
    <source>
        <dbReference type="Proteomes" id="UP000093309"/>
    </source>
</evidence>
<gene>
    <name evidence="1" type="ORF">A8709_04800</name>
</gene>
<proteinExistence type="predicted"/>
<reference evidence="2" key="1">
    <citation type="submission" date="2016-05" db="EMBL/GenBank/DDBJ databases">
        <title>Paenibacillus oryzae. sp. nov., isolated from the rice root.</title>
        <authorList>
            <person name="Zhang J."/>
            <person name="Zhang X."/>
        </authorList>
    </citation>
    <scope>NUCLEOTIDE SEQUENCE [LARGE SCALE GENOMIC DNA]</scope>
    <source>
        <strain evidence="2">KCTC13222</strain>
    </source>
</reference>
<dbReference type="STRING" id="512399.A8709_04800"/>
<accession>A0A1C0ZSG7</accession>
<organism evidence="1 2">
    <name type="scientific">Paenibacillus pectinilyticus</name>
    <dbReference type="NCBI Taxonomy" id="512399"/>
    <lineage>
        <taxon>Bacteria</taxon>
        <taxon>Bacillati</taxon>
        <taxon>Bacillota</taxon>
        <taxon>Bacilli</taxon>
        <taxon>Bacillales</taxon>
        <taxon>Paenibacillaceae</taxon>
        <taxon>Paenibacillus</taxon>
    </lineage>
</organism>
<sequence length="62" mass="7152">MINLEKVYCVECKATMDKSHAKKVFKTGYYHTTIPLAHCLKCETVPNIFIHSYEGMAVESWI</sequence>